<feature type="domain" description="Reverse transcriptase" evidence="1">
    <location>
        <begin position="17"/>
        <end position="121"/>
    </location>
</feature>
<name>A0AAN8PB25_PATCE</name>
<dbReference type="InterPro" id="IPR043502">
    <property type="entry name" value="DNA/RNA_pol_sf"/>
</dbReference>
<evidence type="ECO:0000259" key="1">
    <source>
        <dbReference type="Pfam" id="PF00078"/>
    </source>
</evidence>
<dbReference type="AlphaFoldDB" id="A0AAN8PB25"/>
<comment type="caution">
    <text evidence="2">The sequence shown here is derived from an EMBL/GenBank/DDBJ whole genome shotgun (WGS) entry which is preliminary data.</text>
</comment>
<dbReference type="Proteomes" id="UP001347796">
    <property type="component" value="Unassembled WGS sequence"/>
</dbReference>
<dbReference type="InterPro" id="IPR000477">
    <property type="entry name" value="RT_dom"/>
</dbReference>
<dbReference type="CDD" id="cd01647">
    <property type="entry name" value="RT_LTR"/>
    <property type="match status" value="1"/>
</dbReference>
<gene>
    <name evidence="2" type="ORF">SNE40_018156</name>
</gene>
<evidence type="ECO:0000313" key="2">
    <source>
        <dbReference type="EMBL" id="KAK6171718.1"/>
    </source>
</evidence>
<evidence type="ECO:0000313" key="3">
    <source>
        <dbReference type="Proteomes" id="UP001347796"/>
    </source>
</evidence>
<reference evidence="2 3" key="1">
    <citation type="submission" date="2024-01" db="EMBL/GenBank/DDBJ databases">
        <title>The genome of the rayed Mediterranean limpet Patella caerulea (Linnaeus, 1758).</title>
        <authorList>
            <person name="Anh-Thu Weber A."/>
            <person name="Halstead-Nussloch G."/>
        </authorList>
    </citation>
    <scope>NUCLEOTIDE SEQUENCE [LARGE SCALE GENOMIC DNA]</scope>
    <source>
        <strain evidence="2">AATW-2023a</strain>
        <tissue evidence="2">Whole specimen</tissue>
    </source>
</reference>
<dbReference type="Pfam" id="PF00078">
    <property type="entry name" value="RVT_1"/>
    <property type="match status" value="1"/>
</dbReference>
<accession>A0AAN8PB25</accession>
<dbReference type="EMBL" id="JAZGQO010000013">
    <property type="protein sequence ID" value="KAK6171718.1"/>
    <property type="molecule type" value="Genomic_DNA"/>
</dbReference>
<dbReference type="InterPro" id="IPR050951">
    <property type="entry name" value="Retrovirus_Pol_polyprotein"/>
</dbReference>
<dbReference type="PANTHER" id="PTHR37984">
    <property type="entry name" value="PROTEIN CBG26694"/>
    <property type="match status" value="1"/>
</dbReference>
<dbReference type="Gene3D" id="3.10.10.10">
    <property type="entry name" value="HIV Type 1 Reverse Transcriptase, subunit A, domain 1"/>
    <property type="match status" value="1"/>
</dbReference>
<protein>
    <recommendedName>
        <fullName evidence="1">Reverse transcriptase domain-containing protein</fullName>
    </recommendedName>
</protein>
<proteinExistence type="predicted"/>
<keyword evidence="3" id="KW-1185">Reference proteome</keyword>
<dbReference type="PANTHER" id="PTHR37984:SF8">
    <property type="entry name" value="CCHC-TYPE DOMAIN-CONTAINING PROTEIN"/>
    <property type="match status" value="1"/>
</dbReference>
<organism evidence="2 3">
    <name type="scientific">Patella caerulea</name>
    <name type="common">Rayed Mediterranean limpet</name>
    <dbReference type="NCBI Taxonomy" id="87958"/>
    <lineage>
        <taxon>Eukaryota</taxon>
        <taxon>Metazoa</taxon>
        <taxon>Spiralia</taxon>
        <taxon>Lophotrochozoa</taxon>
        <taxon>Mollusca</taxon>
        <taxon>Gastropoda</taxon>
        <taxon>Patellogastropoda</taxon>
        <taxon>Patelloidea</taxon>
        <taxon>Patellidae</taxon>
        <taxon>Patella</taxon>
    </lineage>
</organism>
<sequence length="134" mass="15448">MTPVDVPTDWISALVVVKKPGTAKLRICINPKPPNSALKRNHYLTVTIEDVLPDLPKARCFSLVDAKNGFWHIQLDEDSSYLTTFDTPWGRYRWLRMPFGLSPVPEEFQRRLDNAISGLDGVRAVHDDILWYRR</sequence>
<dbReference type="SUPFAM" id="SSF56672">
    <property type="entry name" value="DNA/RNA polymerases"/>
    <property type="match status" value="1"/>
</dbReference>